<organism evidence="1 2">
    <name type="scientific">candidate division WWE3 bacterium GW2011_GWA2_44_16</name>
    <dbReference type="NCBI Taxonomy" id="1619110"/>
    <lineage>
        <taxon>Bacteria</taxon>
        <taxon>Katanobacteria</taxon>
    </lineage>
</organism>
<dbReference type="EMBL" id="LCIA01000002">
    <property type="protein sequence ID" value="KKT45678.1"/>
    <property type="molecule type" value="Genomic_DNA"/>
</dbReference>
<dbReference type="Proteomes" id="UP000034128">
    <property type="component" value="Unassembled WGS sequence"/>
</dbReference>
<accession>A0A0G1HGP7</accession>
<reference evidence="1 2" key="1">
    <citation type="journal article" date="2015" name="Nature">
        <title>rRNA introns, odd ribosomes, and small enigmatic genomes across a large radiation of phyla.</title>
        <authorList>
            <person name="Brown C.T."/>
            <person name="Hug L.A."/>
            <person name="Thomas B.C."/>
            <person name="Sharon I."/>
            <person name="Castelle C.J."/>
            <person name="Singh A."/>
            <person name="Wilkins M.J."/>
            <person name="Williams K.H."/>
            <person name="Banfield J.F."/>
        </authorList>
    </citation>
    <scope>NUCLEOTIDE SEQUENCE [LARGE SCALE GENOMIC DNA]</scope>
</reference>
<dbReference type="AntiFam" id="ANF00012">
    <property type="entry name" value="tRNA translation"/>
</dbReference>
<gene>
    <name evidence="1" type="ORF">UW36_C0002G0065</name>
</gene>
<evidence type="ECO:0000313" key="1">
    <source>
        <dbReference type="EMBL" id="KKT45678.1"/>
    </source>
</evidence>
<protein>
    <submittedName>
        <fullName evidence="1">Uncharacterized protein</fullName>
    </submittedName>
</protein>
<sequence length="94" mass="10419">MYIKFFLYQNDLNEIYILSSIWFSKFLRYMRLSIGPADGGIGGLCVRRGGPDGIRTRDLRDANAALYQLSYRPADVVETCAMCASGAGSPSLRS</sequence>
<proteinExistence type="predicted"/>
<name>A0A0G1HGP7_UNCKA</name>
<dbReference type="AlphaFoldDB" id="A0A0G1HGP7"/>
<comment type="caution">
    <text evidence="1">The sequence shown here is derived from an EMBL/GenBank/DDBJ whole genome shotgun (WGS) entry which is preliminary data.</text>
</comment>
<evidence type="ECO:0000313" key="2">
    <source>
        <dbReference type="Proteomes" id="UP000034128"/>
    </source>
</evidence>